<dbReference type="InterPro" id="IPR018247">
    <property type="entry name" value="EF_Hand_1_Ca_BS"/>
</dbReference>
<feature type="compositionally biased region" description="Low complexity" evidence="1">
    <location>
        <begin position="384"/>
        <end position="405"/>
    </location>
</feature>
<feature type="region of interest" description="Disordered" evidence="1">
    <location>
        <begin position="180"/>
        <end position="203"/>
    </location>
</feature>
<feature type="compositionally biased region" description="Polar residues" evidence="1">
    <location>
        <begin position="462"/>
        <end position="476"/>
    </location>
</feature>
<name>A0A485KTV1_9STRA</name>
<feature type="compositionally biased region" description="Low complexity" evidence="1">
    <location>
        <begin position="548"/>
        <end position="571"/>
    </location>
</feature>
<reference evidence="3 4" key="1">
    <citation type="submission" date="2019-03" db="EMBL/GenBank/DDBJ databases">
        <authorList>
            <person name="Gaulin E."/>
            <person name="Dumas B."/>
        </authorList>
    </citation>
    <scope>NUCLEOTIDE SEQUENCE [LARGE SCALE GENOMIC DNA]</scope>
    <source>
        <strain evidence="3">CBS 568.67</strain>
    </source>
</reference>
<dbReference type="Proteomes" id="UP000332933">
    <property type="component" value="Unassembled WGS sequence"/>
</dbReference>
<dbReference type="EMBL" id="CAADRA010005329">
    <property type="protein sequence ID" value="VFT88621.1"/>
    <property type="molecule type" value="Genomic_DNA"/>
</dbReference>
<feature type="compositionally biased region" description="Low complexity" evidence="1">
    <location>
        <begin position="792"/>
        <end position="808"/>
    </location>
</feature>
<evidence type="ECO:0000313" key="4">
    <source>
        <dbReference type="Proteomes" id="UP000332933"/>
    </source>
</evidence>
<keyword evidence="4" id="KW-1185">Reference proteome</keyword>
<dbReference type="PROSITE" id="PS00018">
    <property type="entry name" value="EF_HAND_1"/>
    <property type="match status" value="1"/>
</dbReference>
<evidence type="ECO:0000313" key="3">
    <source>
        <dbReference type="EMBL" id="VFT88621.1"/>
    </source>
</evidence>
<organism evidence="3 4">
    <name type="scientific">Aphanomyces stellatus</name>
    <dbReference type="NCBI Taxonomy" id="120398"/>
    <lineage>
        <taxon>Eukaryota</taxon>
        <taxon>Sar</taxon>
        <taxon>Stramenopiles</taxon>
        <taxon>Oomycota</taxon>
        <taxon>Saprolegniomycetes</taxon>
        <taxon>Saprolegniales</taxon>
        <taxon>Verrucalvaceae</taxon>
        <taxon>Aphanomyces</taxon>
    </lineage>
</organism>
<feature type="compositionally biased region" description="Polar residues" evidence="1">
    <location>
        <begin position="809"/>
        <end position="819"/>
    </location>
</feature>
<evidence type="ECO:0000256" key="1">
    <source>
        <dbReference type="SAM" id="MobiDB-lite"/>
    </source>
</evidence>
<feature type="region of interest" description="Disordered" evidence="1">
    <location>
        <begin position="20"/>
        <end position="47"/>
    </location>
</feature>
<reference evidence="2" key="2">
    <citation type="submission" date="2019-06" db="EMBL/GenBank/DDBJ databases">
        <title>Genomics analysis of Aphanomyces spp. identifies a new class of oomycete effector associated with host adaptation.</title>
        <authorList>
            <person name="Gaulin E."/>
        </authorList>
    </citation>
    <scope>NUCLEOTIDE SEQUENCE</scope>
    <source>
        <strain evidence="2">CBS 578.67</strain>
    </source>
</reference>
<protein>
    <submittedName>
        <fullName evidence="3">Aste57867_11765 protein</fullName>
    </submittedName>
</protein>
<feature type="compositionally biased region" description="Polar residues" evidence="1">
    <location>
        <begin position="444"/>
        <end position="455"/>
    </location>
</feature>
<feature type="compositionally biased region" description="Low complexity" evidence="1">
    <location>
        <begin position="498"/>
        <end position="539"/>
    </location>
</feature>
<feature type="compositionally biased region" description="Polar residues" evidence="1">
    <location>
        <begin position="192"/>
        <end position="201"/>
    </location>
</feature>
<dbReference type="EMBL" id="VJMH01005308">
    <property type="protein sequence ID" value="KAF0697554.1"/>
    <property type="molecule type" value="Genomic_DNA"/>
</dbReference>
<feature type="compositionally biased region" description="Basic and acidic residues" evidence="1">
    <location>
        <begin position="180"/>
        <end position="190"/>
    </location>
</feature>
<feature type="compositionally biased region" description="Low complexity" evidence="1">
    <location>
        <begin position="595"/>
        <end position="747"/>
    </location>
</feature>
<proteinExistence type="predicted"/>
<sequence>MFMATISHISMESILLQRPSSSYGSEEDESTQFLGHASQGHTRRQQLKSNTRDILFDHAPPPVWRRAFYSLGGALAVAGICVAVAVGYQRHVSTTSVDLAAQASPMPILTVPKQTKCTPVSVHQDATYCVVGNVCGADAGTTCPPKGAVASADCVPGIASYVNETACSVCIQGHTHNNAKDNDQATDRHNHSNPLDASANNYRPRAKYNASLYDDYANAYNNLNNPSSNYNTGSYYNTCSNNKNASTNNENASSNNNNASSNNDVSFNNNPSSNNNNTSSNNKNVSPNNASSNNNVSSNSNNTANDNNVSPNNNNVSSNNNNAGSSNNNASPSYNFDTSKCDNGNSAYNNVSSINNISCCSTYAGTRHDDHTYFNGTSTRRSINDTSNNDASSNNGNVNLDPNNSNSNSDCDEWVYCWNDNFANENTLISTVYFGHTPVSNKAASTTTISPTGKSTAPPLQILSTTEAPNSDTSAANGDAQIATDAPQWGTSTPALETASGTTISPSTTTTQHQSTFTAAAKSTTAPQTTPLITTNPTTSDPKLGLLTITLPMPTQQTTPTPSPTTTTTEFQHPETPPTTSPSSSLTTNPPPTTVAPSTTVPSATTASTSSTVAPIPTSASSTASPTTVAPVTTAPETASPASTTASTTATPAATSTTTVGPATASPSNGASTNPATTAATVAPSTTVPSATTASTSSTVAPIPTSASSTASPTTVAPVTTAPETASPASITASSTSAIQTESPTVSVMTPVTTQDPKISLSDFGGPIIGPFTFGPRPTLAPKTPTVVATSAGTTTSSEATASPTTSTLGTNSPSVTMSNPPTPTNANTALPATTGSSSNCVFLDHDPSGILTAMDTDKSCSVNLTELLDFFRAAKASKEQSLLDSQQSAIEAVVSKYTHAMECAKRVYDTMLVDHEIHSHDQLQRVLQWLQTLCVQSPTDQVFTRDEAVAYVQGLPSNSTSFVVCAVQTLNKLPASQSLTKAELDILVQSIESGACQEPSSPFDVSMDAIFAQVRQVLDLVNTTTTAAAGNAIIETQLQNVLGQLKSNDAIRTNVTTLFMRVESCVNISVLVFGRNHVISADDLAAADRWRRAICMVNDDEAAFRLVDVNNDHVISESEIDHIVALARDTQLPTLANVSTPADLFQAQLFAIRETYDRTLDCSHQAISELGNPLDRTMTETQFKGYDIWMHSHCDAVQPDLSLHGLPTKAALAANWSLTFVYAAMTQSKIADVRLLLASNATNASLHTLFLDDHYELLETCFSTAFRAATDGDYDVVVDATKQCMQGHIPLTMPVDILLSKPAFRDLLRTHFSPELSDLDAAIAKAAARADALVARKEKLEQCIAAAVDDAAQGQTYIKQTKLAPAQKMAAECISI</sequence>
<feature type="region of interest" description="Disordered" evidence="1">
    <location>
        <begin position="444"/>
        <end position="747"/>
    </location>
</feature>
<gene>
    <name evidence="3" type="primary">Aste57867_11765</name>
    <name evidence="2" type="ORF">As57867_011720</name>
    <name evidence="3" type="ORF">ASTE57867_11765</name>
</gene>
<feature type="region of interest" description="Disordered" evidence="1">
    <location>
        <begin position="241"/>
        <end position="331"/>
    </location>
</feature>
<evidence type="ECO:0000313" key="2">
    <source>
        <dbReference type="EMBL" id="KAF0697554.1"/>
    </source>
</evidence>
<feature type="region of interest" description="Disordered" evidence="1">
    <location>
        <begin position="376"/>
        <end position="405"/>
    </location>
</feature>
<feature type="region of interest" description="Disordered" evidence="1">
    <location>
        <begin position="792"/>
        <end position="829"/>
    </location>
</feature>
<accession>A0A485KTV1</accession>